<proteinExistence type="predicted"/>
<dbReference type="EMBL" id="CP104205">
    <property type="protein sequence ID" value="UWX55909.1"/>
    <property type="molecule type" value="Genomic_DNA"/>
</dbReference>
<name>A0ABY5YAI0_9FLAO</name>
<sequence>MPTKLGIEVTDGLGNGLAVRGSILDGEGNTITDFESREFGLGAINFKPLPGKTYFAGLGTGGSPRDFELPQVYDKGYVLNVTDREEYILVQVATSEDRGLQGAVLLGHLRGEVFLKQVLDGNGKADHAVKVYPERLKEGVAQFTLFTAKGKPVCERLFFVENPNNRASLDIRTDHESYGTRDRVQLDLALRNPKGSPVEGEFSMSVVSDNGISPKGDGDIRSWLLLDSDVGATVPDAGYFFGENSTERKQLLDALMLTHGWRRFQWSQLLEKKTGDKPRFEPEKGIAISGRTVSFHDNEKPRQSVASLTLMGEDSIYEKDSTDIDGRFSFGNFFFQDSMDAILQAESISKKPRSIDFVLDPELPIELPAPRNSLPKSTGYFSPR</sequence>
<gene>
    <name evidence="1" type="ORF">NYZ99_05865</name>
</gene>
<organism evidence="1 2">
    <name type="scientific">Maribacter litopenaei</name>
    <dbReference type="NCBI Taxonomy" id="2976127"/>
    <lineage>
        <taxon>Bacteria</taxon>
        <taxon>Pseudomonadati</taxon>
        <taxon>Bacteroidota</taxon>
        <taxon>Flavobacteriia</taxon>
        <taxon>Flavobacteriales</taxon>
        <taxon>Flavobacteriaceae</taxon>
        <taxon>Maribacter</taxon>
    </lineage>
</organism>
<reference evidence="1" key="1">
    <citation type="submission" date="2022-09" db="EMBL/GenBank/DDBJ databases">
        <title>Maribacter litopenaei sp. nov., isolated from the intestinal tract of the Pacific White Shrimp, Litopenaeus vannamei.</title>
        <authorList>
            <person name="Kim S.Y."/>
            <person name="Hwang C.Y."/>
        </authorList>
    </citation>
    <scope>NUCLEOTIDE SEQUENCE</scope>
    <source>
        <strain evidence="1">HL-LV01</strain>
    </source>
</reference>
<evidence type="ECO:0000313" key="2">
    <source>
        <dbReference type="Proteomes" id="UP001059209"/>
    </source>
</evidence>
<dbReference type="RefSeq" id="WP_260574418.1">
    <property type="nucleotide sequence ID" value="NZ_CP104205.1"/>
</dbReference>
<keyword evidence="2" id="KW-1185">Reference proteome</keyword>
<protein>
    <submittedName>
        <fullName evidence="1">Uncharacterized protein</fullName>
    </submittedName>
</protein>
<accession>A0ABY5YAI0</accession>
<dbReference type="Proteomes" id="UP001059209">
    <property type="component" value="Chromosome"/>
</dbReference>
<evidence type="ECO:0000313" key="1">
    <source>
        <dbReference type="EMBL" id="UWX55909.1"/>
    </source>
</evidence>